<proteinExistence type="inferred from homology"/>
<comment type="similarity">
    <text evidence="1">Belongs to the ARG7 family.</text>
</comment>
<dbReference type="PANTHER" id="PTHR31374">
    <property type="entry name" value="AUXIN-INDUCED PROTEIN-LIKE-RELATED"/>
    <property type="match status" value="1"/>
</dbReference>
<dbReference type="InterPro" id="IPR003676">
    <property type="entry name" value="SAUR_fam"/>
</dbReference>
<gene>
    <name evidence="2" type="ORF">K2173_005495</name>
</gene>
<evidence type="ECO:0000313" key="2">
    <source>
        <dbReference type="EMBL" id="KAJ8752606.1"/>
    </source>
</evidence>
<sequence length="189" mass="21891">MDILKGRWKQNLFRRIWDRCRSMGANRCKKCPTATMKRSNTWHRTDRSTIEEDDDDHHQQHCCRMRSNKNMIQVAPEGCFSVYVGPQKQRFVVKTKFASHPLFKMLLEDAELEYGFNSEGPLLLPCDVDLFYKILAEMDNSDEEVSSPIGCSSFVMCSPRRASFELISNKSCGAYRILPPSPLLKLNKF</sequence>
<comment type="caution">
    <text evidence="2">The sequence shown here is derived from an EMBL/GenBank/DDBJ whole genome shotgun (WGS) entry which is preliminary data.</text>
</comment>
<reference evidence="2 3" key="1">
    <citation type="submission" date="2021-09" db="EMBL/GenBank/DDBJ databases">
        <title>Genomic insights and catalytic innovation underlie evolution of tropane alkaloids biosynthesis.</title>
        <authorList>
            <person name="Wang Y.-J."/>
            <person name="Tian T."/>
            <person name="Huang J.-P."/>
            <person name="Huang S.-X."/>
        </authorList>
    </citation>
    <scope>NUCLEOTIDE SEQUENCE [LARGE SCALE GENOMIC DNA]</scope>
    <source>
        <strain evidence="2">KIB-2018</strain>
        <tissue evidence="2">Leaf</tissue>
    </source>
</reference>
<accession>A0AAV8SK08</accession>
<keyword evidence="3" id="KW-1185">Reference proteome</keyword>
<dbReference type="PANTHER" id="PTHR31374:SF199">
    <property type="entry name" value="SMALL AUXIN-UP RNA-RELATED"/>
    <property type="match status" value="1"/>
</dbReference>
<evidence type="ECO:0000313" key="3">
    <source>
        <dbReference type="Proteomes" id="UP001159364"/>
    </source>
</evidence>
<organism evidence="2 3">
    <name type="scientific">Erythroxylum novogranatense</name>
    <dbReference type="NCBI Taxonomy" id="1862640"/>
    <lineage>
        <taxon>Eukaryota</taxon>
        <taxon>Viridiplantae</taxon>
        <taxon>Streptophyta</taxon>
        <taxon>Embryophyta</taxon>
        <taxon>Tracheophyta</taxon>
        <taxon>Spermatophyta</taxon>
        <taxon>Magnoliopsida</taxon>
        <taxon>eudicotyledons</taxon>
        <taxon>Gunneridae</taxon>
        <taxon>Pentapetalae</taxon>
        <taxon>rosids</taxon>
        <taxon>fabids</taxon>
        <taxon>Malpighiales</taxon>
        <taxon>Erythroxylaceae</taxon>
        <taxon>Erythroxylum</taxon>
    </lineage>
</organism>
<dbReference type="GO" id="GO:0009733">
    <property type="term" value="P:response to auxin"/>
    <property type="evidence" value="ECO:0007669"/>
    <property type="project" value="InterPro"/>
</dbReference>
<dbReference type="AlphaFoldDB" id="A0AAV8SK08"/>
<dbReference type="EMBL" id="JAIWQS010000010">
    <property type="protein sequence ID" value="KAJ8752606.1"/>
    <property type="molecule type" value="Genomic_DNA"/>
</dbReference>
<dbReference type="Proteomes" id="UP001159364">
    <property type="component" value="Linkage Group LG10"/>
</dbReference>
<protein>
    <recommendedName>
        <fullName evidence="4">Small auxin up regulated protein</fullName>
    </recommendedName>
</protein>
<evidence type="ECO:0000256" key="1">
    <source>
        <dbReference type="ARBA" id="ARBA00006974"/>
    </source>
</evidence>
<dbReference type="Pfam" id="PF02519">
    <property type="entry name" value="Auxin_inducible"/>
    <property type="match status" value="1"/>
</dbReference>
<evidence type="ECO:0008006" key="4">
    <source>
        <dbReference type="Google" id="ProtNLM"/>
    </source>
</evidence>
<name>A0AAV8SK08_9ROSI</name>